<protein>
    <submittedName>
        <fullName evidence="1">Uncharacterized protein</fullName>
    </submittedName>
</protein>
<gene>
    <name evidence="1" type="ORF">AArcSl_2306</name>
</gene>
<evidence type="ECO:0000313" key="2">
    <source>
        <dbReference type="Proteomes" id="UP000263012"/>
    </source>
</evidence>
<dbReference type="EMBL" id="CP025066">
    <property type="protein sequence ID" value="AUX09929.1"/>
    <property type="molecule type" value="Genomic_DNA"/>
</dbReference>
<sequence length="494" mass="57089">MLRYGDREWITIQLAHINSHIGTSFQSRSTAYRICDTLISCVAPLHCVSVEKRLQELVQRLNRLPETDEPPPTTLQILGRNHQEQDWQRLLFHFLSPKEGHGLNHALLEHLLSSLSDRDDLDYTFSRLDLQDIKIETEVVTSNDTRPDAVLWLPGDWFICWELKLWASETHEQTRAYIDASSFPAIDLSKDDVPVDNRYYIYLAPESASPPEANEFVQISWEWIASELQAFLAKSQGGYPARTTAQLEDFISTIQQELTMTEHQENQQEKAQLYFDYYDELQDVQSAFENQWDDFTDNWGLRLAGELDGVEIVEIPDLPDNHVGIELNPDSEDSDRWIFRQGSSWAGIAKEQWRRRRTDNHVVIYGAPDDDNYAHITLYHRLEKNRKKAIQNGILELTLWHGNSSDNQFYKLVNERVSNKIDERGYELPPTVDLTSRTGNILTATYNIPIAEHDDFFDAYTAGLGGAFVDLVVENPELITIITEAFEESLDEYY</sequence>
<dbReference type="KEGG" id="hdf:AArcSl_2306"/>
<reference evidence="2" key="1">
    <citation type="submission" date="2017-11" db="EMBL/GenBank/DDBJ databases">
        <title>Phenotypic and genomic properties of facultatively anaerobic sulfur-reducing natronoarchaea from hypersaline soda lakes.</title>
        <authorList>
            <person name="Sorokin D.Y."/>
            <person name="Kublanov I.V."/>
            <person name="Roman P."/>
            <person name="Sinninghe Damste J.S."/>
            <person name="Golyshin P.N."/>
            <person name="Rojo D."/>
            <person name="Ciordia S."/>
            <person name="Mena M.D.C."/>
            <person name="Ferrer M."/>
            <person name="Messina E."/>
            <person name="Smedile F."/>
            <person name="La Spada G."/>
            <person name="La Cono V."/>
            <person name="Yakimov M.M."/>
        </authorList>
    </citation>
    <scope>NUCLEOTIDE SEQUENCE [LARGE SCALE GENOMIC DNA]</scope>
    <source>
        <strain evidence="2">AArc-Sl</strain>
    </source>
</reference>
<evidence type="ECO:0000313" key="1">
    <source>
        <dbReference type="EMBL" id="AUX09929.1"/>
    </source>
</evidence>
<dbReference type="AlphaFoldDB" id="A0A343TLF7"/>
<accession>A0A343TLF7</accession>
<dbReference type="Proteomes" id="UP000263012">
    <property type="component" value="Chromosome"/>
</dbReference>
<keyword evidence="2" id="KW-1185">Reference proteome</keyword>
<organism evidence="1 2">
    <name type="scientific">Halalkaliarchaeum desulfuricum</name>
    <dbReference type="NCBI Taxonomy" id="2055893"/>
    <lineage>
        <taxon>Archaea</taxon>
        <taxon>Methanobacteriati</taxon>
        <taxon>Methanobacteriota</taxon>
        <taxon>Stenosarchaea group</taxon>
        <taxon>Halobacteria</taxon>
        <taxon>Halobacteriales</taxon>
        <taxon>Haloferacaceae</taxon>
        <taxon>Halalkaliarchaeum</taxon>
    </lineage>
</organism>
<dbReference type="InterPro" id="IPR029470">
    <property type="entry name" value="PDDEXK_4"/>
</dbReference>
<name>A0A343TLF7_9EURY</name>
<proteinExistence type="predicted"/>
<dbReference type="Pfam" id="PF14281">
    <property type="entry name" value="PDDEXK_4"/>
    <property type="match status" value="1"/>
</dbReference>